<proteinExistence type="predicted"/>
<evidence type="ECO:0008006" key="3">
    <source>
        <dbReference type="Google" id="ProtNLM"/>
    </source>
</evidence>
<dbReference type="Proteomes" id="UP000315460">
    <property type="component" value="Unassembled WGS sequence"/>
</dbReference>
<evidence type="ECO:0000313" key="2">
    <source>
        <dbReference type="Proteomes" id="UP000315460"/>
    </source>
</evidence>
<evidence type="ECO:0000313" key="1">
    <source>
        <dbReference type="EMBL" id="SMO37393.1"/>
    </source>
</evidence>
<dbReference type="SUPFAM" id="SSF55021">
    <property type="entry name" value="ACT-like"/>
    <property type="match status" value="1"/>
</dbReference>
<protein>
    <recommendedName>
        <fullName evidence="3">ACT domain-containing protein</fullName>
    </recommendedName>
</protein>
<sequence>MGVMSYLLRVMLPDRPGSLGSLAVALGTVDADIISLDVVDRFDGVAVDDIVVEVPHGTFPDALITAAERLDGVMVDSLRPFGGILDAHRELELIDAVAGAGAGASQLLADELPAALRVGWALVVEVTADARCRLIARGESAPMWEGGEVSVLCGLERVTALDDDDDGVPAEWTAMDTSLAAAPLNSGHILVVGRPGGPSFRPSEVARLGYLTGILRSLDAG</sequence>
<organism evidence="1 2">
    <name type="scientific">Dietzia kunjamensis subsp. schimae</name>
    <dbReference type="NCBI Taxonomy" id="498198"/>
    <lineage>
        <taxon>Bacteria</taxon>
        <taxon>Bacillati</taxon>
        <taxon>Actinomycetota</taxon>
        <taxon>Actinomycetes</taxon>
        <taxon>Mycobacteriales</taxon>
        <taxon>Dietziaceae</taxon>
        <taxon>Dietzia</taxon>
    </lineage>
</organism>
<comment type="caution">
    <text evidence="1">The sequence shown here is derived from an EMBL/GenBank/DDBJ whole genome shotgun (WGS) entry which is preliminary data.</text>
</comment>
<dbReference type="EMBL" id="FXTG01000001">
    <property type="protein sequence ID" value="SMO37393.1"/>
    <property type="molecule type" value="Genomic_DNA"/>
</dbReference>
<reference evidence="1 2" key="1">
    <citation type="submission" date="2017-05" db="EMBL/GenBank/DDBJ databases">
        <authorList>
            <person name="Varghese N."/>
            <person name="Submissions S."/>
        </authorList>
    </citation>
    <scope>NUCLEOTIDE SEQUENCE [LARGE SCALE GENOMIC DNA]</scope>
    <source>
        <strain evidence="1 2">DSM 45139</strain>
    </source>
</reference>
<name>A0ABY1MWF6_9ACTN</name>
<keyword evidence="2" id="KW-1185">Reference proteome</keyword>
<gene>
    <name evidence="1" type="ORF">SAMN06265174_101297</name>
</gene>
<dbReference type="InterPro" id="IPR045865">
    <property type="entry name" value="ACT-like_dom_sf"/>
</dbReference>
<accession>A0ABY1MWF6</accession>